<dbReference type="InterPro" id="IPR036291">
    <property type="entry name" value="NAD(P)-bd_dom_sf"/>
</dbReference>
<dbReference type="Proteomes" id="UP000663193">
    <property type="component" value="Chromosome 22"/>
</dbReference>
<dbReference type="GO" id="GO:0016491">
    <property type="term" value="F:oxidoreductase activity"/>
    <property type="evidence" value="ECO:0007669"/>
    <property type="project" value="UniProtKB-KW"/>
</dbReference>
<dbReference type="Gene3D" id="3.40.50.720">
    <property type="entry name" value="NAD(P)-binding Rossmann-like Domain"/>
    <property type="match status" value="1"/>
</dbReference>
<dbReference type="SUPFAM" id="SSF50129">
    <property type="entry name" value="GroES-like"/>
    <property type="match status" value="1"/>
</dbReference>
<comment type="similarity">
    <text evidence="2 6">Belongs to the zinc-containing alcohol dehydrogenase family.</text>
</comment>
<gene>
    <name evidence="8" type="ORF">JI435_132070</name>
</gene>
<keyword evidence="5" id="KW-0560">Oxidoreductase</keyword>
<evidence type="ECO:0000313" key="9">
    <source>
        <dbReference type="Proteomes" id="UP000663193"/>
    </source>
</evidence>
<dbReference type="PANTHER" id="PTHR43350:SF2">
    <property type="entry name" value="GROES-LIKE ZINC-BINDING ALCOHOL DEHYDROGENASE FAMILY PROTEIN"/>
    <property type="match status" value="1"/>
</dbReference>
<evidence type="ECO:0000256" key="2">
    <source>
        <dbReference type="ARBA" id="ARBA00008072"/>
    </source>
</evidence>
<keyword evidence="3 6" id="KW-0479">Metal-binding</keyword>
<dbReference type="FunFam" id="3.40.50.720:FF:000003">
    <property type="entry name" value="S-(hydroxymethyl)glutathione dehydrogenase"/>
    <property type="match status" value="1"/>
</dbReference>
<dbReference type="PROSITE" id="PS00059">
    <property type="entry name" value="ADH_ZINC"/>
    <property type="match status" value="1"/>
</dbReference>
<protein>
    <recommendedName>
        <fullName evidence="7">Enoyl reductase (ER) domain-containing protein</fullName>
    </recommendedName>
</protein>
<accession>A0A7U2ID16</accession>
<evidence type="ECO:0000313" key="8">
    <source>
        <dbReference type="EMBL" id="QRD07400.1"/>
    </source>
</evidence>
<dbReference type="InterPro" id="IPR002328">
    <property type="entry name" value="ADH_Zn_CS"/>
</dbReference>
<evidence type="ECO:0000256" key="6">
    <source>
        <dbReference type="RuleBase" id="RU361277"/>
    </source>
</evidence>
<dbReference type="PANTHER" id="PTHR43350">
    <property type="entry name" value="NAD-DEPENDENT ALCOHOL DEHYDROGENASE"/>
    <property type="match status" value="1"/>
</dbReference>
<dbReference type="CDD" id="cd08278">
    <property type="entry name" value="benzyl_alcohol_DH"/>
    <property type="match status" value="1"/>
</dbReference>
<proteinExistence type="inferred from homology"/>
<dbReference type="SUPFAM" id="SSF51735">
    <property type="entry name" value="NAD(P)-binding Rossmann-fold domains"/>
    <property type="match status" value="1"/>
</dbReference>
<comment type="cofactor">
    <cofactor evidence="1 6">
        <name>Zn(2+)</name>
        <dbReference type="ChEBI" id="CHEBI:29105"/>
    </cofactor>
</comment>
<dbReference type="SMART" id="SM00829">
    <property type="entry name" value="PKS_ER"/>
    <property type="match status" value="1"/>
</dbReference>
<dbReference type="EMBL" id="CP069044">
    <property type="protein sequence ID" value="QRD07400.1"/>
    <property type="molecule type" value="Genomic_DNA"/>
</dbReference>
<dbReference type="VEuPathDB" id="FungiDB:JI435_132070"/>
<dbReference type="InterPro" id="IPR013149">
    <property type="entry name" value="ADH-like_C"/>
</dbReference>
<reference evidence="9" key="1">
    <citation type="journal article" date="2021" name="BMC Genomics">
        <title>Chromosome-level genome assembly and manually-curated proteome of model necrotroph Parastagonospora nodorum Sn15 reveals a genome-wide trove of candidate effector homologs, and redundancy of virulence-related functions within an accessory chromosome.</title>
        <authorList>
            <person name="Bertazzoni S."/>
            <person name="Jones D.A.B."/>
            <person name="Phan H.T."/>
            <person name="Tan K.-C."/>
            <person name="Hane J.K."/>
        </authorList>
    </citation>
    <scope>NUCLEOTIDE SEQUENCE [LARGE SCALE GENOMIC DNA]</scope>
    <source>
        <strain evidence="9">SN15 / ATCC MYA-4574 / FGSC 10173)</strain>
    </source>
</reference>
<evidence type="ECO:0000259" key="7">
    <source>
        <dbReference type="SMART" id="SM00829"/>
    </source>
</evidence>
<dbReference type="GO" id="GO:0008270">
    <property type="term" value="F:zinc ion binding"/>
    <property type="evidence" value="ECO:0007669"/>
    <property type="project" value="InterPro"/>
</dbReference>
<dbReference type="AlphaFoldDB" id="A0A7U2ID16"/>
<dbReference type="InterPro" id="IPR011032">
    <property type="entry name" value="GroES-like_sf"/>
</dbReference>
<feature type="domain" description="Enoyl reductase (ER)" evidence="7">
    <location>
        <begin position="41"/>
        <end position="405"/>
    </location>
</feature>
<dbReference type="Pfam" id="PF08240">
    <property type="entry name" value="ADH_N"/>
    <property type="match status" value="1"/>
</dbReference>
<keyword evidence="4 6" id="KW-0862">Zinc</keyword>
<organism evidence="8 9">
    <name type="scientific">Phaeosphaeria nodorum (strain SN15 / ATCC MYA-4574 / FGSC 10173)</name>
    <name type="common">Glume blotch fungus</name>
    <name type="synonym">Parastagonospora nodorum</name>
    <dbReference type="NCBI Taxonomy" id="321614"/>
    <lineage>
        <taxon>Eukaryota</taxon>
        <taxon>Fungi</taxon>
        <taxon>Dikarya</taxon>
        <taxon>Ascomycota</taxon>
        <taxon>Pezizomycotina</taxon>
        <taxon>Dothideomycetes</taxon>
        <taxon>Pleosporomycetidae</taxon>
        <taxon>Pleosporales</taxon>
        <taxon>Pleosporineae</taxon>
        <taxon>Phaeosphaeriaceae</taxon>
        <taxon>Parastagonospora</taxon>
    </lineage>
</organism>
<evidence type="ECO:0000256" key="1">
    <source>
        <dbReference type="ARBA" id="ARBA00001947"/>
    </source>
</evidence>
<dbReference type="InterPro" id="IPR020843">
    <property type="entry name" value="ER"/>
</dbReference>
<name>A0A7U2ID16_PHANO</name>
<keyword evidence="9" id="KW-1185">Reference proteome</keyword>
<dbReference type="OrthoDB" id="1560166at2759"/>
<dbReference type="InterPro" id="IPR013154">
    <property type="entry name" value="ADH-like_N"/>
</dbReference>
<evidence type="ECO:0000256" key="5">
    <source>
        <dbReference type="ARBA" id="ARBA00023002"/>
    </source>
</evidence>
<sequence>MTTKNFVIISQACLCESSPYSTMAAYPISTTAIVSDAPKDGHVQWRKEKVQIREPLEDEVLVRIVASGICHTDVAMSMVPAETPGFAPYPKVMGHEGAGIVERTGSGITHVKAGDKVLLSFDFCGDNGCRGCRDETPGYCGQFAPKNLLNVPEIYQVGEGKTSGGGLFFGQSSFSHLALVKGTSTLNVTGLVKDEKELQLFSPMGCGFQTGAGAITELADIGERDEVAIFGMGGVGLAAVMAAKIRGAKTIIAVDRVESRLQLAKELGATHVIDTSNFPSLTVDLAKAIRDIAPQGTNASFDMTGVIPIIDAGLQSLRPKGEMVLIGIVDGKMSVDMGAMLANGIAIRGCVEGNALPSKFVPQMIEWYRQGKFPIDKLIKTYASDDFEKALSDMHSGATVKPILLW</sequence>
<evidence type="ECO:0000256" key="4">
    <source>
        <dbReference type="ARBA" id="ARBA00022833"/>
    </source>
</evidence>
<evidence type="ECO:0000256" key="3">
    <source>
        <dbReference type="ARBA" id="ARBA00022723"/>
    </source>
</evidence>
<dbReference type="Pfam" id="PF00107">
    <property type="entry name" value="ADH_zinc_N"/>
    <property type="match status" value="1"/>
</dbReference>
<dbReference type="Gene3D" id="3.90.180.10">
    <property type="entry name" value="Medium-chain alcohol dehydrogenases, catalytic domain"/>
    <property type="match status" value="1"/>
</dbReference>